<dbReference type="Pfam" id="PF00884">
    <property type="entry name" value="Sulfatase"/>
    <property type="match status" value="1"/>
</dbReference>
<dbReference type="GO" id="GO:0004065">
    <property type="term" value="F:arylsulfatase activity"/>
    <property type="evidence" value="ECO:0007669"/>
    <property type="project" value="TreeGrafter"/>
</dbReference>
<dbReference type="PANTHER" id="PTHR42693:SF33">
    <property type="entry name" value="ARYLSULFATASE"/>
    <property type="match status" value="1"/>
</dbReference>
<dbReference type="PANTHER" id="PTHR42693">
    <property type="entry name" value="ARYLSULFATASE FAMILY MEMBER"/>
    <property type="match status" value="1"/>
</dbReference>
<sequence>MTDQQRWDAMGCSGGWVNTPNMDRIASEGVRFSNCVTTSPVCISARISMATGLYPHNTGVWQNMEHTLPPETPTWMQTIRSAGYRTSLFGKTHLHPHKGDLRDREYLLNAYGLDDVNEIGGPRASARVLSHMTADWDEAGLWEAYQEDFKERFSKKPNVVRPSTHSLEWYADTYVGRHAKNYLRDYSRDEPWFCWVSFGGPHEPWDTPEPFASQYASDRMPAPAPRPESLGPHPGNTLDSRYENAPILEPGETDAMRS</sequence>
<organism evidence="4">
    <name type="scientific">marine metagenome</name>
    <dbReference type="NCBI Taxonomy" id="408172"/>
    <lineage>
        <taxon>unclassified sequences</taxon>
        <taxon>metagenomes</taxon>
        <taxon>ecological metagenomes</taxon>
    </lineage>
</organism>
<dbReference type="Gene3D" id="3.40.720.10">
    <property type="entry name" value="Alkaline Phosphatase, subunit A"/>
    <property type="match status" value="1"/>
</dbReference>
<dbReference type="InterPro" id="IPR050738">
    <property type="entry name" value="Sulfatase"/>
</dbReference>
<dbReference type="InterPro" id="IPR000917">
    <property type="entry name" value="Sulfatase_N"/>
</dbReference>
<dbReference type="EMBL" id="UINC01115041">
    <property type="protein sequence ID" value="SVC85776.1"/>
    <property type="molecule type" value="Genomic_DNA"/>
</dbReference>
<feature type="domain" description="Sulfatase N-terminal" evidence="3">
    <location>
        <begin position="1"/>
        <end position="221"/>
    </location>
</feature>
<proteinExistence type="inferred from homology"/>
<feature type="non-terminal residue" evidence="4">
    <location>
        <position position="258"/>
    </location>
</feature>
<accession>A0A382QJZ9</accession>
<dbReference type="InterPro" id="IPR017850">
    <property type="entry name" value="Alkaline_phosphatase_core_sf"/>
</dbReference>
<evidence type="ECO:0000313" key="4">
    <source>
        <dbReference type="EMBL" id="SVC85776.1"/>
    </source>
</evidence>
<protein>
    <recommendedName>
        <fullName evidence="3">Sulfatase N-terminal domain-containing protein</fullName>
    </recommendedName>
</protein>
<evidence type="ECO:0000259" key="3">
    <source>
        <dbReference type="Pfam" id="PF00884"/>
    </source>
</evidence>
<evidence type="ECO:0000256" key="1">
    <source>
        <dbReference type="ARBA" id="ARBA00008779"/>
    </source>
</evidence>
<dbReference type="AlphaFoldDB" id="A0A382QJZ9"/>
<reference evidence="4" key="1">
    <citation type="submission" date="2018-05" db="EMBL/GenBank/DDBJ databases">
        <authorList>
            <person name="Lanie J.A."/>
            <person name="Ng W.-L."/>
            <person name="Kazmierczak K.M."/>
            <person name="Andrzejewski T.M."/>
            <person name="Davidsen T.M."/>
            <person name="Wayne K.J."/>
            <person name="Tettelin H."/>
            <person name="Glass J.I."/>
            <person name="Rusch D."/>
            <person name="Podicherti R."/>
            <person name="Tsui H.-C.T."/>
            <person name="Winkler M.E."/>
        </authorList>
    </citation>
    <scope>NUCLEOTIDE SEQUENCE</scope>
</reference>
<gene>
    <name evidence="4" type="ORF">METZ01_LOCUS338630</name>
</gene>
<comment type="similarity">
    <text evidence="1">Belongs to the sulfatase family.</text>
</comment>
<name>A0A382QJZ9_9ZZZZ</name>
<evidence type="ECO:0000256" key="2">
    <source>
        <dbReference type="SAM" id="MobiDB-lite"/>
    </source>
</evidence>
<feature type="region of interest" description="Disordered" evidence="2">
    <location>
        <begin position="207"/>
        <end position="258"/>
    </location>
</feature>
<dbReference type="SUPFAM" id="SSF53649">
    <property type="entry name" value="Alkaline phosphatase-like"/>
    <property type="match status" value="1"/>
</dbReference>